<proteinExistence type="predicted"/>
<accession>A0AAD1YPB4</accession>
<reference evidence="8" key="1">
    <citation type="submission" date="2023-05" db="EMBL/GenBank/DDBJ databases">
        <authorList>
            <person name="Huff M."/>
        </authorList>
    </citation>
    <scope>NUCLEOTIDE SEQUENCE</scope>
</reference>
<dbReference type="EMBL" id="OU503036">
    <property type="protein sequence ID" value="CAI9753858.1"/>
    <property type="molecule type" value="Genomic_DNA"/>
</dbReference>
<keyword evidence="5" id="KW-0284">Flavonoid biosynthesis</keyword>
<dbReference type="GO" id="GO:0016210">
    <property type="term" value="F:naringenin-chalcone synthase activity"/>
    <property type="evidence" value="ECO:0007669"/>
    <property type="project" value="UniProtKB-EC"/>
</dbReference>
<evidence type="ECO:0000256" key="5">
    <source>
        <dbReference type="ARBA" id="ARBA00023241"/>
    </source>
</evidence>
<dbReference type="AlphaFoldDB" id="A0AAD1YPB4"/>
<organism evidence="8 9">
    <name type="scientific">Fraxinus pennsylvanica</name>
    <dbReference type="NCBI Taxonomy" id="56036"/>
    <lineage>
        <taxon>Eukaryota</taxon>
        <taxon>Viridiplantae</taxon>
        <taxon>Streptophyta</taxon>
        <taxon>Embryophyta</taxon>
        <taxon>Tracheophyta</taxon>
        <taxon>Spermatophyta</taxon>
        <taxon>Magnoliopsida</taxon>
        <taxon>eudicotyledons</taxon>
        <taxon>Gunneridae</taxon>
        <taxon>Pentapetalae</taxon>
        <taxon>asterids</taxon>
        <taxon>lamiids</taxon>
        <taxon>Lamiales</taxon>
        <taxon>Oleaceae</taxon>
        <taxon>Oleeae</taxon>
        <taxon>Fraxinus</taxon>
    </lineage>
</organism>
<evidence type="ECO:0000256" key="4">
    <source>
        <dbReference type="ARBA" id="ARBA00022679"/>
    </source>
</evidence>
<evidence type="ECO:0000256" key="3">
    <source>
        <dbReference type="ARBA" id="ARBA00012975"/>
    </source>
</evidence>
<dbReference type="InterPro" id="IPR001099">
    <property type="entry name" value="Chalcone/stilbene_synt_N"/>
</dbReference>
<keyword evidence="6" id="KW-0012">Acyltransferase</keyword>
<dbReference type="Proteomes" id="UP000834106">
    <property type="component" value="Chromosome 1"/>
</dbReference>
<feature type="domain" description="Chalcone/stilbene synthase N-terminal" evidence="7">
    <location>
        <begin position="6"/>
        <end position="52"/>
    </location>
</feature>
<dbReference type="Gene3D" id="3.40.47.10">
    <property type="match status" value="1"/>
</dbReference>
<keyword evidence="9" id="KW-1185">Reference proteome</keyword>
<sequence>MPPPCPSVKRFMMYQQGCFIGGTILYMAKDLAENNKGARVLALFGDDATVVNVDSDLMIVRDSIRGSFQFVSEFTMTEKAINPSIVMENDVNPGWKLSTILLNGTGKIETTVQTRGIGKIEQDEDNGDNGSPL</sequence>
<evidence type="ECO:0000259" key="7">
    <source>
        <dbReference type="Pfam" id="PF00195"/>
    </source>
</evidence>
<dbReference type="InterPro" id="IPR016039">
    <property type="entry name" value="Thiolase-like"/>
</dbReference>
<dbReference type="PANTHER" id="PTHR11877">
    <property type="entry name" value="HYDROXYMETHYLGLUTARYL-COA SYNTHASE"/>
    <property type="match status" value="1"/>
</dbReference>
<evidence type="ECO:0000313" key="8">
    <source>
        <dbReference type="EMBL" id="CAI9753858.1"/>
    </source>
</evidence>
<evidence type="ECO:0000256" key="2">
    <source>
        <dbReference type="ARBA" id="ARBA00004966"/>
    </source>
</evidence>
<keyword evidence="4" id="KW-0808">Transferase</keyword>
<dbReference type="SUPFAM" id="SSF53901">
    <property type="entry name" value="Thiolase-like"/>
    <property type="match status" value="1"/>
</dbReference>
<dbReference type="PANTHER" id="PTHR11877:SF14">
    <property type="entry name" value="CHALCONE SYNTHASE"/>
    <property type="match status" value="1"/>
</dbReference>
<dbReference type="GO" id="GO:0009813">
    <property type="term" value="P:flavonoid biosynthetic process"/>
    <property type="evidence" value="ECO:0007669"/>
    <property type="project" value="UniProtKB-KW"/>
</dbReference>
<comment type="pathway">
    <text evidence="2">Secondary metabolite biosynthesis; flavonoid biosynthesis.</text>
</comment>
<evidence type="ECO:0000256" key="6">
    <source>
        <dbReference type="ARBA" id="ARBA00023315"/>
    </source>
</evidence>
<evidence type="ECO:0000313" key="9">
    <source>
        <dbReference type="Proteomes" id="UP000834106"/>
    </source>
</evidence>
<evidence type="ECO:0000256" key="1">
    <source>
        <dbReference type="ARBA" id="ARBA00002969"/>
    </source>
</evidence>
<protein>
    <recommendedName>
        <fullName evidence="3">chalcone synthase</fullName>
        <ecNumber evidence="3">2.3.1.74</ecNumber>
    </recommendedName>
</protein>
<dbReference type="EC" id="2.3.1.74" evidence="3"/>
<name>A0AAD1YPB4_9LAMI</name>
<dbReference type="Pfam" id="PF00195">
    <property type="entry name" value="Chal_sti_synt_N"/>
    <property type="match status" value="1"/>
</dbReference>
<comment type="function">
    <text evidence="1">The primary product of this enzyme is 4,2',4',6'-tetrahydroxychalcone (also termed naringenin-chalcone or chalcone) which can under specific conditions spontaneously isomerize into naringenin.</text>
</comment>
<dbReference type="GO" id="GO:0030639">
    <property type="term" value="P:polyketide biosynthetic process"/>
    <property type="evidence" value="ECO:0007669"/>
    <property type="project" value="TreeGrafter"/>
</dbReference>
<gene>
    <name evidence="8" type="ORF">FPE_LOCUS1289</name>
</gene>
<dbReference type="InterPro" id="IPR011141">
    <property type="entry name" value="Polyketide_synthase_type-III"/>
</dbReference>